<sequence>MNRLGIAIRVRHITLLCTLFFGDPAWGAADPTDSFQPNFTETLSYDDNLFRLTHNANPTLVANTGQRWDIINRIAAGLKIEYPWGRQSLAVDGNLGYQTYANHSYLDNLNGFVNGKWKWQLGSDWDGLMSYGYQRAIGGFTNTGFFGKDMISNHTALFDINYWFHPSWRINGQYLWLDSQHSADQRQFLDLVANTGSGGIYYQSTAFKDSYVGLRYRHSDGFQPHRQIDFLTLIDNSYTDDEVVLDSLWKPTGKSQLQGNIGWLRRTQPDFPQRNFQGPTWRLDYLWTPTHLTQIEFATYRQLRSFQDLTASYILVDGISLTPGWSATEKISLHARLAWELWSYQGNPSTVFGVKTREDNFWTEQVVASYQFARNAEASLTYQAAQRTSNYPHQNFQDNMVFASLGLKF</sequence>
<dbReference type="NCBIfam" id="TIGR03014">
    <property type="entry name" value="EpsL"/>
    <property type="match status" value="1"/>
</dbReference>
<gene>
    <name evidence="2" type="ORF">SAMN02949497_0623</name>
</gene>
<dbReference type="Proteomes" id="UP000192923">
    <property type="component" value="Unassembled WGS sequence"/>
</dbReference>
<keyword evidence="3" id="KW-1185">Reference proteome</keyword>
<dbReference type="OrthoDB" id="7054961at2"/>
<dbReference type="InterPro" id="IPR018759">
    <property type="entry name" value="BBP2_2"/>
</dbReference>
<dbReference type="Pfam" id="PF10082">
    <property type="entry name" value="BBP2_2"/>
    <property type="match status" value="1"/>
</dbReference>
<keyword evidence="1" id="KW-0732">Signal</keyword>
<reference evidence="2 3" key="1">
    <citation type="submission" date="2016-12" db="EMBL/GenBank/DDBJ databases">
        <authorList>
            <person name="Song W.-J."/>
            <person name="Kurnit D.M."/>
        </authorList>
    </citation>
    <scope>NUCLEOTIDE SEQUENCE [LARGE SCALE GENOMIC DNA]</scope>
    <source>
        <strain evidence="2 3">175</strain>
    </source>
</reference>
<organism evidence="2 3">
    <name type="scientific">Methylomagnum ishizawai</name>
    <dbReference type="NCBI Taxonomy" id="1760988"/>
    <lineage>
        <taxon>Bacteria</taxon>
        <taxon>Pseudomonadati</taxon>
        <taxon>Pseudomonadota</taxon>
        <taxon>Gammaproteobacteria</taxon>
        <taxon>Methylococcales</taxon>
        <taxon>Methylococcaceae</taxon>
        <taxon>Methylomagnum</taxon>
    </lineage>
</organism>
<accession>A0A1Y6D013</accession>
<dbReference type="AlphaFoldDB" id="A0A1Y6D013"/>
<evidence type="ECO:0000313" key="3">
    <source>
        <dbReference type="Proteomes" id="UP000192923"/>
    </source>
</evidence>
<dbReference type="InterPro" id="IPR017465">
    <property type="entry name" value="EpsL_proteobac"/>
</dbReference>
<dbReference type="RefSeq" id="WP_085209847.1">
    <property type="nucleotide sequence ID" value="NZ_FXAM01000001.1"/>
</dbReference>
<name>A0A1Y6D013_9GAMM</name>
<dbReference type="STRING" id="1760988.SAMN02949497_0623"/>
<feature type="signal peptide" evidence="1">
    <location>
        <begin position="1"/>
        <end position="28"/>
    </location>
</feature>
<dbReference type="EMBL" id="FXAM01000001">
    <property type="protein sequence ID" value="SMF93345.1"/>
    <property type="molecule type" value="Genomic_DNA"/>
</dbReference>
<protein>
    <submittedName>
        <fullName evidence="2">Exopolysaccharide biosynthesis operon protein EpsL</fullName>
    </submittedName>
</protein>
<proteinExistence type="predicted"/>
<evidence type="ECO:0000313" key="2">
    <source>
        <dbReference type="EMBL" id="SMF93345.1"/>
    </source>
</evidence>
<feature type="chain" id="PRO_5013119757" evidence="1">
    <location>
        <begin position="29"/>
        <end position="409"/>
    </location>
</feature>
<evidence type="ECO:0000256" key="1">
    <source>
        <dbReference type="SAM" id="SignalP"/>
    </source>
</evidence>